<dbReference type="GO" id="GO:0008381">
    <property type="term" value="F:mechanosensitive monoatomic ion channel activity"/>
    <property type="evidence" value="ECO:0007669"/>
    <property type="project" value="InterPro"/>
</dbReference>
<keyword evidence="1" id="KW-1133">Transmembrane helix</keyword>
<feature type="transmembrane region" description="Helical" evidence="1">
    <location>
        <begin position="85"/>
        <end position="106"/>
    </location>
</feature>
<dbReference type="PANTHER" id="PTHR30221">
    <property type="entry name" value="SMALL-CONDUCTANCE MECHANOSENSITIVE CHANNEL"/>
    <property type="match status" value="1"/>
</dbReference>
<dbReference type="PANTHER" id="PTHR30221:SF1">
    <property type="entry name" value="SMALL-CONDUCTANCE MECHANOSENSITIVE CHANNEL"/>
    <property type="match status" value="1"/>
</dbReference>
<organism evidence="2 3">
    <name type="scientific">Candidatus Doudnabacteria bacterium RIFCSPHIGHO2_01_FULL_45_18</name>
    <dbReference type="NCBI Taxonomy" id="1817823"/>
    <lineage>
        <taxon>Bacteria</taxon>
        <taxon>Candidatus Doudnaibacteriota</taxon>
    </lineage>
</organism>
<dbReference type="Pfam" id="PF05552">
    <property type="entry name" value="MS_channel_1st_1"/>
    <property type="match status" value="2"/>
</dbReference>
<dbReference type="AlphaFoldDB" id="A0A1F5NRC7"/>
<name>A0A1F5NRC7_9BACT</name>
<evidence type="ECO:0000256" key="1">
    <source>
        <dbReference type="SAM" id="Phobius"/>
    </source>
</evidence>
<proteinExistence type="predicted"/>
<keyword evidence="1" id="KW-0812">Transmembrane</keyword>
<feature type="transmembrane region" description="Helical" evidence="1">
    <location>
        <begin position="190"/>
        <end position="211"/>
    </location>
</feature>
<sequence>MNYYSNNYSDVLGQSLSDLYARLISFLPNFIVAVIILVIGWIVAVFLAKLINQVLHSVKIDELGDKLGLDQISARTGMKMSVSGAIAWLVKWFLLIAVFLAAADILNLTQVSAFLNEVLMYIPSVVAGAAILLVGTMVASFLASLVRHSVKAAGLESADLLASVTQWAVMIFTVLATLDQLKVASAFVQTLFTGIIAMLAIAGGLAFGLGGKDHASRVLNKVERDIKS</sequence>
<keyword evidence="1" id="KW-0472">Membrane</keyword>
<accession>A0A1F5NRC7</accession>
<dbReference type="EMBL" id="MFEJ01000024">
    <property type="protein sequence ID" value="OGE79900.1"/>
    <property type="molecule type" value="Genomic_DNA"/>
</dbReference>
<dbReference type="Proteomes" id="UP000176233">
    <property type="component" value="Unassembled WGS sequence"/>
</dbReference>
<reference evidence="2 3" key="1">
    <citation type="journal article" date="2016" name="Nat. Commun.">
        <title>Thousands of microbial genomes shed light on interconnected biogeochemical processes in an aquifer system.</title>
        <authorList>
            <person name="Anantharaman K."/>
            <person name="Brown C.T."/>
            <person name="Hug L.A."/>
            <person name="Sharon I."/>
            <person name="Castelle C.J."/>
            <person name="Probst A.J."/>
            <person name="Thomas B.C."/>
            <person name="Singh A."/>
            <person name="Wilkins M.J."/>
            <person name="Karaoz U."/>
            <person name="Brodie E.L."/>
            <person name="Williams K.H."/>
            <person name="Hubbard S.S."/>
            <person name="Banfield J.F."/>
        </authorList>
    </citation>
    <scope>NUCLEOTIDE SEQUENCE [LARGE SCALE GENOMIC DNA]</scope>
</reference>
<protein>
    <recommendedName>
        <fullName evidence="4">Small-conductance mechanosensitive ion channel</fullName>
    </recommendedName>
</protein>
<evidence type="ECO:0000313" key="2">
    <source>
        <dbReference type="EMBL" id="OGE79900.1"/>
    </source>
</evidence>
<evidence type="ECO:0000313" key="3">
    <source>
        <dbReference type="Proteomes" id="UP000176233"/>
    </source>
</evidence>
<feature type="transmembrane region" description="Helical" evidence="1">
    <location>
        <begin position="118"/>
        <end position="146"/>
    </location>
</feature>
<dbReference type="Gene3D" id="1.10.287.1260">
    <property type="match status" value="2"/>
</dbReference>
<feature type="transmembrane region" description="Helical" evidence="1">
    <location>
        <begin position="20"/>
        <end position="47"/>
    </location>
</feature>
<evidence type="ECO:0008006" key="4">
    <source>
        <dbReference type="Google" id="ProtNLM"/>
    </source>
</evidence>
<gene>
    <name evidence="2" type="ORF">A2660_00395</name>
</gene>
<comment type="caution">
    <text evidence="2">The sequence shown here is derived from an EMBL/GenBank/DDBJ whole genome shotgun (WGS) entry which is preliminary data.</text>
</comment>
<dbReference type="InterPro" id="IPR008910">
    <property type="entry name" value="MSC_TM_helix"/>
</dbReference>
<dbReference type="InterPro" id="IPR045275">
    <property type="entry name" value="MscS_archaea/bacteria_type"/>
</dbReference>
<feature type="transmembrane region" description="Helical" evidence="1">
    <location>
        <begin position="158"/>
        <end position="178"/>
    </location>
</feature>